<gene>
    <name evidence="1" type="ORF">CcrBL9_gp201</name>
</gene>
<sequence>MSQRIPEAILTIHDDLGQPGSVLFSLDLDMETNPDSEVIPYSDVVALTLFNIARRQPEAFTETYLQVLGCLAEFAEEVQGGADPEKLAAIRQKWGIELRA</sequence>
<reference evidence="1 2" key="2">
    <citation type="submission" date="2018-09" db="EMBL/GenBank/DDBJ databases">
        <title>Giant CbK-like Caulobacter bacteriophages have genetically divergent genomes.</title>
        <authorList>
            <person name="Wilson K."/>
            <person name="Ely B."/>
        </authorList>
    </citation>
    <scope>NUCLEOTIDE SEQUENCE [LARGE SCALE GENOMIC DNA]</scope>
</reference>
<dbReference type="EMBL" id="MH588546">
    <property type="protein sequence ID" value="AXQ69225.1"/>
    <property type="molecule type" value="Genomic_DNA"/>
</dbReference>
<keyword evidence="2" id="KW-1185">Reference proteome</keyword>
<reference evidence="2" key="1">
    <citation type="submission" date="2018-07" db="EMBL/GenBank/DDBJ databases">
        <title>Giant CbK-like Caulobacter bacteriophages have genetically divergent genomes.</title>
        <authorList>
            <person name="Wilson K.M."/>
            <person name="Ely B."/>
        </authorList>
    </citation>
    <scope>NUCLEOTIDE SEQUENCE [LARGE SCALE GENOMIC DNA]</scope>
</reference>
<proteinExistence type="predicted"/>
<name>A0A385EDY2_9CAUD</name>
<evidence type="ECO:0000313" key="1">
    <source>
        <dbReference type="EMBL" id="AXQ69225.1"/>
    </source>
</evidence>
<evidence type="ECO:0000313" key="2">
    <source>
        <dbReference type="Proteomes" id="UP000259421"/>
    </source>
</evidence>
<dbReference type="Proteomes" id="UP000259421">
    <property type="component" value="Segment"/>
</dbReference>
<organism evidence="1 2">
    <name type="scientific">Caulobacter phage CcrBL9</name>
    <dbReference type="NCBI Taxonomy" id="2283270"/>
    <lineage>
        <taxon>Viruses</taxon>
        <taxon>Duplodnaviria</taxon>
        <taxon>Heunggongvirae</taxon>
        <taxon>Uroviricota</taxon>
        <taxon>Caudoviricetes</taxon>
        <taxon>Jeanschmidtviridae</taxon>
        <taxon>Bertelyvirus</taxon>
        <taxon>Bertelyvirus BL9</taxon>
    </lineage>
</organism>
<protein>
    <submittedName>
        <fullName evidence="1">Uncharacterized protein</fullName>
    </submittedName>
</protein>
<accession>A0A385EDY2</accession>